<proteinExistence type="predicted"/>
<dbReference type="Proteomes" id="UP000886520">
    <property type="component" value="Chromosome 17"/>
</dbReference>
<gene>
    <name evidence="1" type="ORF">GOP47_0017519</name>
</gene>
<sequence>MLTQTDEIRLKIMATYSAGCSPDGKTLPDFDGHGNCVLVNRVAAQPDLQVVVEANLSCDIDGGCAGTMSKGLHRTMRKAAAAGADSFDLGDDSSLPISHGLCKTLQCASWSQEGKRWLVCNRTWRSSARKLLYY</sequence>
<evidence type="ECO:0000313" key="1">
    <source>
        <dbReference type="EMBL" id="KAI5066991.1"/>
    </source>
</evidence>
<keyword evidence="2" id="KW-1185">Reference proteome</keyword>
<protein>
    <submittedName>
        <fullName evidence="1">Uncharacterized protein</fullName>
    </submittedName>
</protein>
<comment type="caution">
    <text evidence="1">The sequence shown here is derived from an EMBL/GenBank/DDBJ whole genome shotgun (WGS) entry which is preliminary data.</text>
</comment>
<dbReference type="AlphaFoldDB" id="A0A9D4UGQ4"/>
<reference evidence="1" key="1">
    <citation type="submission" date="2021-01" db="EMBL/GenBank/DDBJ databases">
        <title>Adiantum capillus-veneris genome.</title>
        <authorList>
            <person name="Fang Y."/>
            <person name="Liao Q."/>
        </authorList>
    </citation>
    <scope>NUCLEOTIDE SEQUENCE</scope>
    <source>
        <strain evidence="1">H3</strain>
        <tissue evidence="1">Leaf</tissue>
    </source>
</reference>
<organism evidence="1 2">
    <name type="scientific">Adiantum capillus-veneris</name>
    <name type="common">Maidenhair fern</name>
    <dbReference type="NCBI Taxonomy" id="13818"/>
    <lineage>
        <taxon>Eukaryota</taxon>
        <taxon>Viridiplantae</taxon>
        <taxon>Streptophyta</taxon>
        <taxon>Embryophyta</taxon>
        <taxon>Tracheophyta</taxon>
        <taxon>Polypodiopsida</taxon>
        <taxon>Polypodiidae</taxon>
        <taxon>Polypodiales</taxon>
        <taxon>Pteridineae</taxon>
        <taxon>Pteridaceae</taxon>
        <taxon>Vittarioideae</taxon>
        <taxon>Adiantum</taxon>
    </lineage>
</organism>
<evidence type="ECO:0000313" key="2">
    <source>
        <dbReference type="Proteomes" id="UP000886520"/>
    </source>
</evidence>
<name>A0A9D4UGQ4_ADICA</name>
<accession>A0A9D4UGQ4</accession>
<dbReference type="EMBL" id="JABFUD020000017">
    <property type="protein sequence ID" value="KAI5066991.1"/>
    <property type="molecule type" value="Genomic_DNA"/>
</dbReference>